<gene>
    <name evidence="2" type="ORF">E8L90_25955</name>
</gene>
<name>A0A4U2YDR8_9BACL</name>
<dbReference type="AlphaFoldDB" id="A0A4U2YDR8"/>
<sequence>MFKNGKDGDLVDNVVTLKAIDDTVGAGTLKGKLSEDGKTLTVTTANAVSKRYNVVIDGIKAKDGSAFVKYDDVVTFAADTTAPSIVSTVKDSASTFTVTFSEPIKEIGTVTFKYADGTPVADVDVTKEFTAPSNKVTFTLTSNIAAGKTVIATLIGTQDTASNLLTPNPATVTMVKGALDGVAPTVSAIAQTGADTLTVKFSEQLVKNPAIKIGTEVVAADKIVKDTTDPTLYHVTAQGVLEGVQTVVVSEFHDLSGEAGKETSKVVEFTKDAVAPKVASSNVVVDATDSKQYLELTFDKDVKVADNATVAGKGSYVKDHITYEITAAGTPVKQDATNKKVVRVNLDAFLAVDTDVEGATYNLDLTFANVTSGTDVAVEPAKSTFTRGKDGVPASGAVAKVTDVKQGTDNNKVNVTFDQAVDGASATNAANYKIDGAVVESVTLLPVDATAKTQVAVLNLKAGSNEFTGTRNINISDVKALGSTKVMEPFHINTVSLNENVAPVVVSAILTGTTEITLTFSEAVADGTEDDFEVLIEGKSQATAENVKVAVDAKATNTAKVTIASVGEDNKLAKGISLKALTSIDVKDTAGNVLSVPANIVVTK</sequence>
<evidence type="ECO:0000313" key="2">
    <source>
        <dbReference type="EMBL" id="TKI58565.1"/>
    </source>
</evidence>
<dbReference type="RefSeq" id="WP_137032029.1">
    <property type="nucleotide sequence ID" value="NZ_SZNK01000001.1"/>
</dbReference>
<dbReference type="InterPro" id="IPR014755">
    <property type="entry name" value="Cu-Rt/internalin_Ig-like"/>
</dbReference>
<evidence type="ECO:0000313" key="3">
    <source>
        <dbReference type="Proteomes" id="UP000307841"/>
    </source>
</evidence>
<keyword evidence="3" id="KW-1185">Reference proteome</keyword>
<evidence type="ECO:0008006" key="4">
    <source>
        <dbReference type="Google" id="ProtNLM"/>
    </source>
</evidence>
<dbReference type="Gene3D" id="2.60.40.1220">
    <property type="match status" value="3"/>
</dbReference>
<dbReference type="EMBL" id="SZNK01000001">
    <property type="protein sequence ID" value="TKI58565.1"/>
    <property type="molecule type" value="Genomic_DNA"/>
</dbReference>
<accession>A0A4U2YDR8</accession>
<organism evidence="2 3">
    <name type="scientific">Brevibacillus antibioticus</name>
    <dbReference type="NCBI Taxonomy" id="2570228"/>
    <lineage>
        <taxon>Bacteria</taxon>
        <taxon>Bacillati</taxon>
        <taxon>Bacillota</taxon>
        <taxon>Bacilli</taxon>
        <taxon>Bacillales</taxon>
        <taxon>Paenibacillaceae</taxon>
        <taxon>Brevibacillus</taxon>
    </lineage>
</organism>
<reference evidence="2 3" key="1">
    <citation type="submission" date="2019-04" db="EMBL/GenBank/DDBJ databases">
        <title>Whole genome sequencing of Brevibacillus sp. TGS2-1.</title>
        <authorList>
            <person name="Choi A."/>
        </authorList>
    </citation>
    <scope>NUCLEOTIDE SEQUENCE [LARGE SCALE GENOMIC DNA]</scope>
    <source>
        <strain evidence="2 3">TGS2-1</strain>
    </source>
</reference>
<dbReference type="OrthoDB" id="2476827at2"/>
<evidence type="ECO:0000256" key="1">
    <source>
        <dbReference type="ARBA" id="ARBA00022729"/>
    </source>
</evidence>
<keyword evidence="1" id="KW-0732">Signal</keyword>
<proteinExistence type="predicted"/>
<dbReference type="Proteomes" id="UP000307841">
    <property type="component" value="Unassembled WGS sequence"/>
</dbReference>
<protein>
    <recommendedName>
        <fullName evidence="4">SbsA Ig-like domain-containing protein</fullName>
    </recommendedName>
</protein>
<comment type="caution">
    <text evidence="2">The sequence shown here is derived from an EMBL/GenBank/DDBJ whole genome shotgun (WGS) entry which is preliminary data.</text>
</comment>